<evidence type="ECO:0000256" key="5">
    <source>
        <dbReference type="ARBA" id="ARBA00022989"/>
    </source>
</evidence>
<comment type="similarity">
    <text evidence="8">Belongs to the methyl-accepting chemotaxis (MCP) protein family.</text>
</comment>
<dbReference type="InterPro" id="IPR003660">
    <property type="entry name" value="HAMP_dom"/>
</dbReference>
<dbReference type="SUPFAM" id="SSF103190">
    <property type="entry name" value="Sensory domain-like"/>
    <property type="match status" value="1"/>
</dbReference>
<dbReference type="InterPro" id="IPR004089">
    <property type="entry name" value="MCPsignal_dom"/>
</dbReference>
<feature type="transmembrane region" description="Helical" evidence="10">
    <location>
        <begin position="278"/>
        <end position="301"/>
    </location>
</feature>
<keyword evidence="14" id="KW-1185">Reference proteome</keyword>
<dbReference type="PROSITE" id="PS50885">
    <property type="entry name" value="HAMP"/>
    <property type="match status" value="1"/>
</dbReference>
<evidence type="ECO:0000313" key="14">
    <source>
        <dbReference type="Proteomes" id="UP001486565"/>
    </source>
</evidence>
<evidence type="ECO:0000313" key="13">
    <source>
        <dbReference type="EMBL" id="WZL70841.1"/>
    </source>
</evidence>
<keyword evidence="4 10" id="KW-0812">Transmembrane</keyword>
<feature type="domain" description="HAMP" evidence="12">
    <location>
        <begin position="299"/>
        <end position="354"/>
    </location>
</feature>
<keyword evidence="5 10" id="KW-1133">Transmembrane helix</keyword>
<evidence type="ECO:0000256" key="3">
    <source>
        <dbReference type="ARBA" id="ARBA00022500"/>
    </source>
</evidence>
<feature type="transmembrane region" description="Helical" evidence="10">
    <location>
        <begin position="7"/>
        <end position="28"/>
    </location>
</feature>
<evidence type="ECO:0000256" key="4">
    <source>
        <dbReference type="ARBA" id="ARBA00022692"/>
    </source>
</evidence>
<reference evidence="13 14" key="1">
    <citation type="submission" date="2023-03" db="EMBL/GenBank/DDBJ databases">
        <title>Novel Species.</title>
        <authorList>
            <person name="Ma S."/>
        </authorList>
    </citation>
    <scope>NUCLEOTIDE SEQUENCE [LARGE SCALE GENOMIC DNA]</scope>
    <source>
        <strain evidence="13 14">LIND6LT2</strain>
    </source>
</reference>
<dbReference type="SMART" id="SM00304">
    <property type="entry name" value="HAMP"/>
    <property type="match status" value="1"/>
</dbReference>
<dbReference type="Pfam" id="PF00015">
    <property type="entry name" value="MCPsignal"/>
    <property type="match status" value="1"/>
</dbReference>
<dbReference type="Gene3D" id="1.10.287.950">
    <property type="entry name" value="Methyl-accepting chemotaxis protein"/>
    <property type="match status" value="1"/>
</dbReference>
<dbReference type="PANTHER" id="PTHR32089">
    <property type="entry name" value="METHYL-ACCEPTING CHEMOTAXIS PROTEIN MCPB"/>
    <property type="match status" value="1"/>
</dbReference>
<dbReference type="PROSITE" id="PS50111">
    <property type="entry name" value="CHEMOTAXIS_TRANSDUC_2"/>
    <property type="match status" value="1"/>
</dbReference>
<dbReference type="Pfam" id="PF02743">
    <property type="entry name" value="dCache_1"/>
    <property type="match status" value="1"/>
</dbReference>
<accession>A0ABZ2Y8A2</accession>
<comment type="subcellular location">
    <subcellularLocation>
        <location evidence="1">Cell membrane</location>
        <topology evidence="1">Multi-pass membrane protein</topology>
    </subcellularLocation>
</comment>
<evidence type="ECO:0000256" key="9">
    <source>
        <dbReference type="PROSITE-ProRule" id="PRU00284"/>
    </source>
</evidence>
<evidence type="ECO:0000259" key="11">
    <source>
        <dbReference type="PROSITE" id="PS50111"/>
    </source>
</evidence>
<dbReference type="Proteomes" id="UP001486565">
    <property type="component" value="Chromosome"/>
</dbReference>
<organism evidence="13 14">
    <name type="scientific">Defluviitalea saccharophila</name>
    <dbReference type="NCBI Taxonomy" id="879970"/>
    <lineage>
        <taxon>Bacteria</taxon>
        <taxon>Bacillati</taxon>
        <taxon>Bacillota</taxon>
        <taxon>Clostridia</taxon>
        <taxon>Lachnospirales</taxon>
        <taxon>Defluviitaleaceae</taxon>
        <taxon>Defluviitalea</taxon>
    </lineage>
</organism>
<evidence type="ECO:0000256" key="7">
    <source>
        <dbReference type="ARBA" id="ARBA00023224"/>
    </source>
</evidence>
<dbReference type="CDD" id="cd12912">
    <property type="entry name" value="PDC2_MCP_like"/>
    <property type="match status" value="1"/>
</dbReference>
<evidence type="ECO:0000256" key="6">
    <source>
        <dbReference type="ARBA" id="ARBA00023136"/>
    </source>
</evidence>
<dbReference type="SMART" id="SM00283">
    <property type="entry name" value="MA"/>
    <property type="match status" value="1"/>
</dbReference>
<dbReference type="CDD" id="cd06225">
    <property type="entry name" value="HAMP"/>
    <property type="match status" value="1"/>
</dbReference>
<evidence type="ECO:0000256" key="8">
    <source>
        <dbReference type="ARBA" id="ARBA00029447"/>
    </source>
</evidence>
<dbReference type="SUPFAM" id="SSF58104">
    <property type="entry name" value="Methyl-accepting chemotaxis protein (MCP) signaling domain"/>
    <property type="match status" value="1"/>
</dbReference>
<name>A0ABZ2Y8A2_9FIRM</name>
<dbReference type="CDD" id="cd11386">
    <property type="entry name" value="MCP_signal"/>
    <property type="match status" value="1"/>
</dbReference>
<keyword evidence="2" id="KW-1003">Cell membrane</keyword>
<proteinExistence type="inferred from homology"/>
<keyword evidence="7 9" id="KW-0807">Transducer</keyword>
<sequence>MKIKWKLMLGMLVIIVVFLNIIVGFSYFNSKKKIEDSVHDLMNVTLDKNLQTIEGWLNGKQKVIEVITENITNVLNAQDISDEYLASYMIDSDFTDVYVGLPNGQFIDGGDWVPPSDYDPRTRGWYTKAQELDRFLFTDPYLDAITGEYVVTPCIPLKDKNGNFRGAVGGDILLTTVTDTVNQIDLIDGKGYGFLLDRNGTYIAHPDTELLATNISDNEKVQAVAQDILNNESGFKEYKDQGITKLIYYKQIPSTGWILGLELEKSVILKEVNALRNVYLLIIIAAIIVAIVFSILFSNVISNPISEMIFVTNEIAEGNYRVKIKEKYLSKKDETGLLARSLNKMVDMQSNVISHILNTSGEVNELSKQTSSVSEQMSHSAERQFESMEKLTEDMRSTAHSIEEIMSLMEEMNAAIITVAESAVNTNDQAESTFEISEIGKEKVENTIIEMDNISKVMNEIKENVTILTESSLKVGQTIKLINNISEQTNLLALNAAIEAARAGESGKGFAVVAEEIRKLADQSREATKVIESLIQEEKQISERTITATEEGVQEVDKGMVLIKETGKVFKDIFTSLQETKKSIEKIADYTKEQEKSVASVTDSIINVNDLTISVLSKVEDVARLSEQVSTGSQEVALSSENLFTCAEQLQDLVSVFHIEKNNHFNG</sequence>
<dbReference type="RefSeq" id="WP_341877798.1">
    <property type="nucleotide sequence ID" value="NZ_CP121687.1"/>
</dbReference>
<evidence type="ECO:0000256" key="1">
    <source>
        <dbReference type="ARBA" id="ARBA00004651"/>
    </source>
</evidence>
<dbReference type="InterPro" id="IPR029151">
    <property type="entry name" value="Sensor-like_sf"/>
</dbReference>
<gene>
    <name evidence="13" type="ORF">QBE51_04775</name>
</gene>
<evidence type="ECO:0000259" key="12">
    <source>
        <dbReference type="PROSITE" id="PS50885"/>
    </source>
</evidence>
<evidence type="ECO:0000256" key="10">
    <source>
        <dbReference type="SAM" id="Phobius"/>
    </source>
</evidence>
<dbReference type="InterPro" id="IPR033479">
    <property type="entry name" value="dCache_1"/>
</dbReference>
<keyword evidence="3" id="KW-0145">Chemotaxis</keyword>
<dbReference type="Gene3D" id="3.30.450.20">
    <property type="entry name" value="PAS domain"/>
    <property type="match status" value="2"/>
</dbReference>
<evidence type="ECO:0000256" key="2">
    <source>
        <dbReference type="ARBA" id="ARBA00022475"/>
    </source>
</evidence>
<dbReference type="EMBL" id="CP121687">
    <property type="protein sequence ID" value="WZL70841.1"/>
    <property type="molecule type" value="Genomic_DNA"/>
</dbReference>
<keyword evidence="6 10" id="KW-0472">Membrane</keyword>
<feature type="domain" description="Methyl-accepting transducer" evidence="11">
    <location>
        <begin position="373"/>
        <end position="609"/>
    </location>
</feature>
<protein>
    <submittedName>
        <fullName evidence="13">Methyl-accepting chemotaxis protein</fullName>
    </submittedName>
</protein>
<dbReference type="CDD" id="cd18773">
    <property type="entry name" value="PDC1_HK_sensor"/>
    <property type="match status" value="1"/>
</dbReference>
<dbReference type="PANTHER" id="PTHR32089:SF112">
    <property type="entry name" value="LYSOZYME-LIKE PROTEIN-RELATED"/>
    <property type="match status" value="1"/>
</dbReference>